<dbReference type="KEGG" id="nko:Niako_5790"/>
<evidence type="ECO:0000313" key="1">
    <source>
        <dbReference type="EMBL" id="AEW02021.1"/>
    </source>
</evidence>
<dbReference type="Proteomes" id="UP000005438">
    <property type="component" value="Chromosome"/>
</dbReference>
<gene>
    <name evidence="1" type="ordered locus">Niako_5790</name>
</gene>
<proteinExistence type="predicted"/>
<reference evidence="1 2" key="1">
    <citation type="submission" date="2011-12" db="EMBL/GenBank/DDBJ databases">
        <title>The complete genome of Niastella koreensis GR20-10.</title>
        <authorList>
            <consortium name="US DOE Joint Genome Institute (JGI-PGF)"/>
            <person name="Lucas S."/>
            <person name="Han J."/>
            <person name="Lapidus A."/>
            <person name="Bruce D."/>
            <person name="Goodwin L."/>
            <person name="Pitluck S."/>
            <person name="Peters L."/>
            <person name="Kyrpides N."/>
            <person name="Mavromatis K."/>
            <person name="Ivanova N."/>
            <person name="Mikhailova N."/>
            <person name="Davenport K."/>
            <person name="Saunders E."/>
            <person name="Detter J.C."/>
            <person name="Tapia R."/>
            <person name="Han C."/>
            <person name="Land M."/>
            <person name="Hauser L."/>
            <person name="Markowitz V."/>
            <person name="Cheng J.-F."/>
            <person name="Hugenholtz P."/>
            <person name="Woyke T."/>
            <person name="Wu D."/>
            <person name="Tindall B."/>
            <person name="Pomrenke H."/>
            <person name="Brambilla E."/>
            <person name="Klenk H.-P."/>
            <person name="Eisen J.A."/>
        </authorList>
    </citation>
    <scope>NUCLEOTIDE SEQUENCE [LARGE SCALE GENOMIC DNA]</scope>
    <source>
        <strain evidence="2">DSM 17620 / KACC 11465 / NBRC 106392 / GR20-10</strain>
    </source>
</reference>
<protein>
    <submittedName>
        <fullName evidence="1">Uncharacterized protein</fullName>
    </submittedName>
</protein>
<organism evidence="1 2">
    <name type="scientific">Niastella koreensis (strain DSM 17620 / KACC 11465 / NBRC 106392 / GR20-10)</name>
    <dbReference type="NCBI Taxonomy" id="700598"/>
    <lineage>
        <taxon>Bacteria</taxon>
        <taxon>Pseudomonadati</taxon>
        <taxon>Bacteroidota</taxon>
        <taxon>Chitinophagia</taxon>
        <taxon>Chitinophagales</taxon>
        <taxon>Chitinophagaceae</taxon>
        <taxon>Niastella</taxon>
    </lineage>
</organism>
<dbReference type="HOGENOM" id="CLU_2917944_0_0_10"/>
<evidence type="ECO:0000313" key="2">
    <source>
        <dbReference type="Proteomes" id="UP000005438"/>
    </source>
</evidence>
<accession>G8TNT6</accession>
<sequence>MGKTILFVKVTTDGYPGHNQAKKIYFFLLKNLTLKRNNKAQTIINIKLTIYERSKQGNANW</sequence>
<dbReference type="AlphaFoldDB" id="G8TNT6"/>
<dbReference type="STRING" id="700598.Niako_5790"/>
<dbReference type="EMBL" id="CP003178">
    <property type="protein sequence ID" value="AEW02021.1"/>
    <property type="molecule type" value="Genomic_DNA"/>
</dbReference>
<name>G8TNT6_NIAKG</name>